<dbReference type="CDD" id="cd01891">
    <property type="entry name" value="TypA_BipA"/>
    <property type="match status" value="1"/>
</dbReference>
<proteinExistence type="inferred from homology"/>
<dbReference type="InterPro" id="IPR000795">
    <property type="entry name" value="T_Tr_GTP-bd_dom"/>
</dbReference>
<dbReference type="NCBIfam" id="TIGR00231">
    <property type="entry name" value="small_GTP"/>
    <property type="match status" value="1"/>
</dbReference>
<dbReference type="InterPro" id="IPR006298">
    <property type="entry name" value="BipA"/>
</dbReference>
<dbReference type="PANTHER" id="PTHR42908:SF8">
    <property type="entry name" value="TR-TYPE G DOMAIN-CONTAINING PROTEIN"/>
    <property type="match status" value="1"/>
</dbReference>
<dbReference type="InterPro" id="IPR027417">
    <property type="entry name" value="P-loop_NTPase"/>
</dbReference>
<keyword evidence="3" id="KW-0963">Cytoplasm</keyword>
<dbReference type="InterPro" id="IPR047042">
    <property type="entry name" value="BipA_II"/>
</dbReference>
<keyword evidence="2 3" id="KW-0342">GTP-binding</keyword>
<dbReference type="CDD" id="cd03710">
    <property type="entry name" value="BipA_TypA_C"/>
    <property type="match status" value="1"/>
</dbReference>
<dbReference type="InterPro" id="IPR035647">
    <property type="entry name" value="EFG_III/V"/>
</dbReference>
<feature type="binding site" evidence="3">
    <location>
        <begin position="127"/>
        <end position="130"/>
    </location>
    <ligand>
        <name>GTP</name>
        <dbReference type="ChEBI" id="CHEBI:37565"/>
    </ligand>
</feature>
<dbReference type="Gene3D" id="3.30.70.240">
    <property type="match status" value="1"/>
</dbReference>
<dbReference type="PRINTS" id="PR00315">
    <property type="entry name" value="ELONGATNFCT"/>
</dbReference>
<comment type="subcellular location">
    <subcellularLocation>
        <location evidence="3">Cytoplasm</location>
    </subcellularLocation>
    <text evidence="3">Binds to ribosomes.</text>
</comment>
<comment type="caution">
    <text evidence="5">The sequence shown here is derived from an EMBL/GenBank/DDBJ whole genome shotgun (WGS) entry which is preliminary data.</text>
</comment>
<dbReference type="CDD" id="cd03691">
    <property type="entry name" value="BipA_TypA_II"/>
    <property type="match status" value="1"/>
</dbReference>
<dbReference type="NCBIfam" id="TIGR01394">
    <property type="entry name" value="TypA_BipA"/>
    <property type="match status" value="1"/>
</dbReference>
<dbReference type="InterPro" id="IPR047043">
    <property type="entry name" value="BipA_III"/>
</dbReference>
<comment type="catalytic activity">
    <reaction evidence="3">
        <text>GTP + H2O = GDP + phosphate + H(+)</text>
        <dbReference type="Rhea" id="RHEA:19669"/>
        <dbReference type="ChEBI" id="CHEBI:15377"/>
        <dbReference type="ChEBI" id="CHEBI:15378"/>
        <dbReference type="ChEBI" id="CHEBI:37565"/>
        <dbReference type="ChEBI" id="CHEBI:43474"/>
        <dbReference type="ChEBI" id="CHEBI:58189"/>
    </reaction>
</comment>
<dbReference type="Pfam" id="PF00679">
    <property type="entry name" value="EFG_C"/>
    <property type="match status" value="1"/>
</dbReference>
<keyword evidence="3" id="KW-0690">Ribosome biogenesis</keyword>
<dbReference type="InterPro" id="IPR005225">
    <property type="entry name" value="Small_GTP-bd"/>
</dbReference>
<dbReference type="EMBL" id="JAKOOW010000028">
    <property type="protein sequence ID" value="MCG6504518.1"/>
    <property type="molecule type" value="Genomic_DNA"/>
</dbReference>
<dbReference type="SUPFAM" id="SSF54980">
    <property type="entry name" value="EF-G C-terminal domain-like"/>
    <property type="match status" value="2"/>
</dbReference>
<comment type="function">
    <text evidence="3">A 50S ribosomal subunit assembly protein with GTPase activity, required for 50S subunit assembly at low temperatures, may also play a role in translation. Binds GTP and analogs. Binds the 70S ribosome between the 30S and 50S subunits, in a similar position as ribosome-bound EF-G; it contacts a number of ribosomal proteins, both rRNAs and the A-site tRNA.</text>
</comment>
<dbReference type="InterPro" id="IPR004161">
    <property type="entry name" value="EFTu-like_2"/>
</dbReference>
<keyword evidence="3" id="KW-0694">RNA-binding</keyword>
<keyword evidence="1 3" id="KW-0547">Nucleotide-binding</keyword>
<dbReference type="Gene3D" id="3.30.70.870">
    <property type="entry name" value="Elongation Factor G (Translational Gtpase), domain 3"/>
    <property type="match status" value="1"/>
</dbReference>
<evidence type="ECO:0000313" key="5">
    <source>
        <dbReference type="EMBL" id="MCG6504518.1"/>
    </source>
</evidence>
<evidence type="ECO:0000256" key="1">
    <source>
        <dbReference type="ARBA" id="ARBA00022741"/>
    </source>
</evidence>
<keyword evidence="6" id="KW-1185">Reference proteome</keyword>
<feature type="binding site" evidence="3">
    <location>
        <begin position="14"/>
        <end position="19"/>
    </location>
    <ligand>
        <name>GTP</name>
        <dbReference type="ChEBI" id="CHEBI:37565"/>
    </ligand>
</feature>
<dbReference type="EC" id="3.6.5.-" evidence="3"/>
<dbReference type="Gene3D" id="2.40.30.10">
    <property type="entry name" value="Translation factors"/>
    <property type="match status" value="1"/>
</dbReference>
<dbReference type="CDD" id="cd16263">
    <property type="entry name" value="BipA_III"/>
    <property type="match status" value="1"/>
</dbReference>
<dbReference type="PROSITE" id="PS00301">
    <property type="entry name" value="G_TR_1"/>
    <property type="match status" value="1"/>
</dbReference>
<accession>A0ABS9NP31</accession>
<sequence length="603" mass="67102">MKNIRNIAIIAHVDHGKTTLVDQLLRQSGTFRANQQVDERVMDSNDLEKERGITILAKNTAIEYEGYHINIVDTPGHADFGGEVERVLGMVDCVVLLVDAQEGPMPQTRFVTKKALALGLKPIVVINKIDKPTARASWVIDQTFDLFDNLGATEEQLDFPIVYASGLSGFAKLDENDDSSDMRPLFDTILKHTPAPSGDADAPLQLQISQLDYDNYTGRLGIGRILNGRIKPGQVVAVMNHEQQVAQGRINQLLGFKGLERVPQEEAEAGDIVIISGIEDIGIGVTIADRDNPVGLPMLSVDEPTLTMDFMVNTSPLAGTEGKFVTSRQIRDRLQKELLTNVALRVEDTADADVFRVSGRGELHLTILLENMRREGYELAVGKPRVVFREIDGQKCEPYENLTVDVPDDNQGAVMEELGRRRGELTNMESDGNGRTRLEYHIPARGLIGFQGEFMTMTRGVGLMSHVFDDYAPVKPDMPGRHNGVLVSQEQGEAVAYALWNLEDRGRMFVSPGDKLYEGMIIGIHSRDNDLVVNPLKGKKLTNVRASGTDEAVRLTTPIKLTLESAVEFIDDDELVEITPQSIRLRKRYLSELERRRHFKKLD</sequence>
<dbReference type="InterPro" id="IPR035651">
    <property type="entry name" value="BipA_V"/>
</dbReference>
<protein>
    <recommendedName>
        <fullName evidence="3">Large ribosomal subunit assembly factor BipA</fullName>
        <ecNumber evidence="3">3.6.5.-</ecNumber>
    </recommendedName>
    <alternativeName>
        <fullName evidence="3">GTP-binding protein BipA</fullName>
    </alternativeName>
</protein>
<dbReference type="HAMAP" id="MF_00849">
    <property type="entry name" value="BipA"/>
    <property type="match status" value="1"/>
</dbReference>
<dbReference type="Proteomes" id="UP001298424">
    <property type="component" value="Unassembled WGS sequence"/>
</dbReference>
<dbReference type="InterPro" id="IPR047041">
    <property type="entry name" value="BipA_GTP-bd_dom"/>
</dbReference>
<evidence type="ECO:0000256" key="3">
    <source>
        <dbReference type="HAMAP-Rule" id="MF_00849"/>
    </source>
</evidence>
<dbReference type="Gene3D" id="3.40.50.300">
    <property type="entry name" value="P-loop containing nucleotide triphosphate hydrolases"/>
    <property type="match status" value="1"/>
</dbReference>
<evidence type="ECO:0000259" key="4">
    <source>
        <dbReference type="PROSITE" id="PS51722"/>
    </source>
</evidence>
<dbReference type="Pfam" id="PF03144">
    <property type="entry name" value="GTP_EFTU_D2"/>
    <property type="match status" value="1"/>
</dbReference>
<dbReference type="PANTHER" id="PTHR42908">
    <property type="entry name" value="TRANSLATION ELONGATION FACTOR-RELATED"/>
    <property type="match status" value="1"/>
</dbReference>
<name>A0ABS9NP31_9NEIS</name>
<comment type="subunit">
    <text evidence="3">Monomer.</text>
</comment>
<reference evidence="5 6" key="1">
    <citation type="submission" date="2022-02" db="EMBL/GenBank/DDBJ databases">
        <title>Genome sequence data of Kingella unionensis sp. nov. strain CICC 24913 (CCUG 75125).</title>
        <authorList>
            <person name="Xiao M."/>
        </authorList>
    </citation>
    <scope>NUCLEOTIDE SEQUENCE [LARGE SCALE GENOMIC DNA]</scope>
    <source>
        <strain evidence="5 6">CICC 24913</strain>
    </source>
</reference>
<dbReference type="InterPro" id="IPR000640">
    <property type="entry name" value="EFG_V-like"/>
</dbReference>
<dbReference type="SUPFAM" id="SSF50447">
    <property type="entry name" value="Translation proteins"/>
    <property type="match status" value="1"/>
</dbReference>
<dbReference type="InterPro" id="IPR042116">
    <property type="entry name" value="TypA/BipA_C"/>
</dbReference>
<comment type="similarity">
    <text evidence="3">Belongs to the TRAFAC class translation factor GTPase superfamily. Classic translation factor GTPase family. BipA subfamily.</text>
</comment>
<dbReference type="InterPro" id="IPR031157">
    <property type="entry name" value="G_TR_CS"/>
</dbReference>
<dbReference type="RefSeq" id="WP_238748013.1">
    <property type="nucleotide sequence ID" value="NZ_JAKOOW010000028.1"/>
</dbReference>
<dbReference type="PROSITE" id="PS51722">
    <property type="entry name" value="G_TR_2"/>
    <property type="match status" value="1"/>
</dbReference>
<organism evidence="5 6">
    <name type="scientific">Kingella pumchi</name>
    <dbReference type="NCBI Taxonomy" id="2779506"/>
    <lineage>
        <taxon>Bacteria</taxon>
        <taxon>Pseudomonadati</taxon>
        <taxon>Pseudomonadota</taxon>
        <taxon>Betaproteobacteria</taxon>
        <taxon>Neisseriales</taxon>
        <taxon>Neisseriaceae</taxon>
        <taxon>Kingella</taxon>
    </lineage>
</organism>
<dbReference type="Gene3D" id="2.40.50.250">
    <property type="entry name" value="bipa protein"/>
    <property type="match status" value="1"/>
</dbReference>
<keyword evidence="3" id="KW-0820">tRNA-binding</keyword>
<dbReference type="InterPro" id="IPR009000">
    <property type="entry name" value="Transl_B-barrel_sf"/>
</dbReference>
<dbReference type="SUPFAM" id="SSF52540">
    <property type="entry name" value="P-loop containing nucleoside triphosphate hydrolases"/>
    <property type="match status" value="1"/>
</dbReference>
<dbReference type="InterPro" id="IPR048876">
    <property type="entry name" value="BipA_C"/>
</dbReference>
<dbReference type="Pfam" id="PF21018">
    <property type="entry name" value="BipA_C"/>
    <property type="match status" value="1"/>
</dbReference>
<keyword evidence="3" id="KW-0378">Hydrolase</keyword>
<keyword evidence="3" id="KW-0699">rRNA-binding</keyword>
<gene>
    <name evidence="5" type="primary">typA</name>
    <name evidence="3" type="synonym">bipA</name>
    <name evidence="5" type="ORF">MB824_08415</name>
</gene>
<feature type="domain" description="Tr-type G" evidence="4">
    <location>
        <begin position="2"/>
        <end position="197"/>
    </location>
</feature>
<evidence type="ECO:0000313" key="6">
    <source>
        <dbReference type="Proteomes" id="UP001298424"/>
    </source>
</evidence>
<evidence type="ECO:0000256" key="2">
    <source>
        <dbReference type="ARBA" id="ARBA00023134"/>
    </source>
</evidence>
<dbReference type="SMART" id="SM00838">
    <property type="entry name" value="EFG_C"/>
    <property type="match status" value="1"/>
</dbReference>
<dbReference type="Pfam" id="PF00009">
    <property type="entry name" value="GTP_EFTU"/>
    <property type="match status" value="1"/>
</dbReference>